<accession>A0A0L8GU76</accession>
<gene>
    <name evidence="2" type="ORF">OCBIM_22028004mg</name>
</gene>
<reference evidence="2" key="1">
    <citation type="submission" date="2015-07" db="EMBL/GenBank/DDBJ databases">
        <title>MeaNS - Measles Nucleotide Surveillance Program.</title>
        <authorList>
            <person name="Tran T."/>
            <person name="Druce J."/>
        </authorList>
    </citation>
    <scope>NUCLEOTIDE SEQUENCE</scope>
    <source>
        <strain evidence="2">UCB-OBI-ISO-001</strain>
        <tissue evidence="2">Gonad</tissue>
    </source>
</reference>
<protein>
    <submittedName>
        <fullName evidence="2">Uncharacterized protein</fullName>
    </submittedName>
</protein>
<evidence type="ECO:0000313" key="2">
    <source>
        <dbReference type="EMBL" id="KOF80379.1"/>
    </source>
</evidence>
<name>A0A0L8GU76_OCTBM</name>
<organism evidence="2">
    <name type="scientific">Octopus bimaculoides</name>
    <name type="common">California two-spotted octopus</name>
    <dbReference type="NCBI Taxonomy" id="37653"/>
    <lineage>
        <taxon>Eukaryota</taxon>
        <taxon>Metazoa</taxon>
        <taxon>Spiralia</taxon>
        <taxon>Lophotrochozoa</taxon>
        <taxon>Mollusca</taxon>
        <taxon>Cephalopoda</taxon>
        <taxon>Coleoidea</taxon>
        <taxon>Octopodiformes</taxon>
        <taxon>Octopoda</taxon>
        <taxon>Incirrata</taxon>
        <taxon>Octopodidae</taxon>
        <taxon>Octopus</taxon>
    </lineage>
</organism>
<dbReference type="EMBL" id="KQ420415">
    <property type="protein sequence ID" value="KOF80379.1"/>
    <property type="molecule type" value="Genomic_DNA"/>
</dbReference>
<keyword evidence="1" id="KW-0472">Membrane</keyword>
<keyword evidence="1" id="KW-1133">Transmembrane helix</keyword>
<sequence length="52" mass="6103">MLFFPFWSLIFNLSETLFLTTSILICVQPSMKFETTNNMCLGPLRWLVSFSH</sequence>
<dbReference type="AlphaFoldDB" id="A0A0L8GU76"/>
<feature type="transmembrane region" description="Helical" evidence="1">
    <location>
        <begin position="6"/>
        <end position="27"/>
    </location>
</feature>
<proteinExistence type="predicted"/>
<evidence type="ECO:0000256" key="1">
    <source>
        <dbReference type="SAM" id="Phobius"/>
    </source>
</evidence>
<keyword evidence="1" id="KW-0812">Transmembrane</keyword>